<evidence type="ECO:0000256" key="9">
    <source>
        <dbReference type="ARBA" id="ARBA00038901"/>
    </source>
</evidence>
<dbReference type="InterPro" id="IPR029001">
    <property type="entry name" value="ITPase-like_fam"/>
</dbReference>
<evidence type="ECO:0000256" key="7">
    <source>
        <dbReference type="ARBA" id="ARBA00023080"/>
    </source>
</evidence>
<evidence type="ECO:0000256" key="4">
    <source>
        <dbReference type="ARBA" id="ARBA00022741"/>
    </source>
</evidence>
<comment type="similarity">
    <text evidence="12">Belongs to the YjjX NTPase family.</text>
</comment>
<keyword evidence="3" id="KW-0479">Metal-binding</keyword>
<dbReference type="PANTHER" id="PTHR34699:SF2">
    <property type="entry name" value="NON-CANONICAL PURINE NTP PHOSPHATASE_PRRC1 DOMAIN-CONTAINING PROTEIN"/>
    <property type="match status" value="1"/>
</dbReference>
<dbReference type="AlphaFoldDB" id="A0A318S458"/>
<comment type="cofactor">
    <cofactor evidence="1">
        <name>Mn(2+)</name>
        <dbReference type="ChEBI" id="CHEBI:29035"/>
    </cofactor>
</comment>
<comment type="catalytic activity">
    <reaction evidence="10">
        <text>ITP + H2O = IDP + phosphate + H(+)</text>
        <dbReference type="Rhea" id="RHEA:28330"/>
        <dbReference type="ChEBI" id="CHEBI:15377"/>
        <dbReference type="ChEBI" id="CHEBI:15378"/>
        <dbReference type="ChEBI" id="CHEBI:43474"/>
        <dbReference type="ChEBI" id="CHEBI:58280"/>
        <dbReference type="ChEBI" id="CHEBI:61402"/>
        <dbReference type="EC" id="3.6.1.73"/>
    </reaction>
</comment>
<gene>
    <name evidence="14" type="ORF">DES52_10998</name>
</gene>
<dbReference type="GO" id="GO:0046872">
    <property type="term" value="F:metal ion binding"/>
    <property type="evidence" value="ECO:0007669"/>
    <property type="project" value="UniProtKB-KW"/>
</dbReference>
<evidence type="ECO:0000259" key="13">
    <source>
        <dbReference type="Pfam" id="PF01931"/>
    </source>
</evidence>
<evidence type="ECO:0000256" key="12">
    <source>
        <dbReference type="ARBA" id="ARBA00060855"/>
    </source>
</evidence>
<proteinExistence type="inferred from homology"/>
<dbReference type="InterPro" id="IPR002786">
    <property type="entry name" value="Non_canon_purine_NTPase"/>
</dbReference>
<evidence type="ECO:0000313" key="15">
    <source>
        <dbReference type="Proteomes" id="UP000248326"/>
    </source>
</evidence>
<keyword evidence="7" id="KW-0546">Nucleotide metabolism</keyword>
<dbReference type="GO" id="GO:0009117">
    <property type="term" value="P:nucleotide metabolic process"/>
    <property type="evidence" value="ECO:0007669"/>
    <property type="project" value="UniProtKB-KW"/>
</dbReference>
<keyword evidence="5" id="KW-0378">Hydrolase</keyword>
<dbReference type="GO" id="GO:0000166">
    <property type="term" value="F:nucleotide binding"/>
    <property type="evidence" value="ECO:0007669"/>
    <property type="project" value="UniProtKB-KW"/>
</dbReference>
<keyword evidence="6" id="KW-0460">Magnesium</keyword>
<comment type="cofactor">
    <cofactor evidence="2">
        <name>Mg(2+)</name>
        <dbReference type="ChEBI" id="CHEBI:18420"/>
    </cofactor>
</comment>
<evidence type="ECO:0000256" key="2">
    <source>
        <dbReference type="ARBA" id="ARBA00001946"/>
    </source>
</evidence>
<dbReference type="Pfam" id="PF01931">
    <property type="entry name" value="NTPase_I-T"/>
    <property type="match status" value="1"/>
</dbReference>
<feature type="domain" description="Non-canonical purine NTP phosphatase/PRRC1" evidence="13">
    <location>
        <begin position="5"/>
        <end position="165"/>
    </location>
</feature>
<dbReference type="GO" id="GO:0006772">
    <property type="term" value="P:thiamine metabolic process"/>
    <property type="evidence" value="ECO:0007669"/>
    <property type="project" value="TreeGrafter"/>
</dbReference>
<dbReference type="Proteomes" id="UP000248326">
    <property type="component" value="Unassembled WGS sequence"/>
</dbReference>
<dbReference type="InterPro" id="IPR026533">
    <property type="entry name" value="NTPase/PRRC1"/>
</dbReference>
<keyword evidence="4" id="KW-0547">Nucleotide-binding</keyword>
<evidence type="ECO:0000256" key="11">
    <source>
        <dbReference type="ARBA" id="ARBA00048781"/>
    </source>
</evidence>
<reference evidence="14 15" key="1">
    <citation type="submission" date="2018-06" db="EMBL/GenBank/DDBJ databases">
        <title>Genomic Encyclopedia of Type Strains, Phase IV (KMG-IV): sequencing the most valuable type-strain genomes for metagenomic binning, comparative biology and taxonomic classification.</title>
        <authorList>
            <person name="Goeker M."/>
        </authorList>
    </citation>
    <scope>NUCLEOTIDE SEQUENCE [LARGE SCALE GENOMIC DNA]</scope>
    <source>
        <strain evidence="14 15">DSM 18048</strain>
    </source>
</reference>
<dbReference type="PANTHER" id="PTHR34699">
    <property type="match status" value="1"/>
</dbReference>
<organism evidence="14 15">
    <name type="scientific">Deinococcus yavapaiensis KR-236</name>
    <dbReference type="NCBI Taxonomy" id="694435"/>
    <lineage>
        <taxon>Bacteria</taxon>
        <taxon>Thermotogati</taxon>
        <taxon>Deinococcota</taxon>
        <taxon>Deinococci</taxon>
        <taxon>Deinococcales</taxon>
        <taxon>Deinococcaceae</taxon>
        <taxon>Deinococcus</taxon>
    </lineage>
</organism>
<comment type="caution">
    <text evidence="14">The sequence shown here is derived from an EMBL/GenBank/DDBJ whole genome shotgun (WGS) entry which is preliminary data.</text>
</comment>
<protein>
    <recommendedName>
        <fullName evidence="9">inosine/xanthosine triphosphatase</fullName>
        <ecNumber evidence="9">3.6.1.73</ecNumber>
    </recommendedName>
</protein>
<evidence type="ECO:0000256" key="6">
    <source>
        <dbReference type="ARBA" id="ARBA00022842"/>
    </source>
</evidence>
<dbReference type="GO" id="GO:0103023">
    <property type="term" value="F:ITPase activity"/>
    <property type="evidence" value="ECO:0007669"/>
    <property type="project" value="UniProtKB-EC"/>
</dbReference>
<keyword evidence="15" id="KW-1185">Reference proteome</keyword>
<dbReference type="NCBIfam" id="TIGR00258">
    <property type="entry name" value="inosine/xanthosine triphosphatase"/>
    <property type="match status" value="1"/>
</dbReference>
<dbReference type="SUPFAM" id="SSF52972">
    <property type="entry name" value="ITPase-like"/>
    <property type="match status" value="1"/>
</dbReference>
<comment type="catalytic activity">
    <reaction evidence="11">
        <text>XTP + H2O = XDP + phosphate + H(+)</text>
        <dbReference type="Rhea" id="RHEA:28406"/>
        <dbReference type="ChEBI" id="CHEBI:15377"/>
        <dbReference type="ChEBI" id="CHEBI:15378"/>
        <dbReference type="ChEBI" id="CHEBI:43474"/>
        <dbReference type="ChEBI" id="CHEBI:59884"/>
        <dbReference type="ChEBI" id="CHEBI:61314"/>
        <dbReference type="EC" id="3.6.1.73"/>
    </reaction>
</comment>
<evidence type="ECO:0000256" key="1">
    <source>
        <dbReference type="ARBA" id="ARBA00001936"/>
    </source>
</evidence>
<dbReference type="Gene3D" id="3.90.950.10">
    <property type="match status" value="1"/>
</dbReference>
<dbReference type="FunFam" id="3.90.950.10:FF:000002">
    <property type="entry name" value="Inosine/xanthosine triphosphatase"/>
    <property type="match status" value="1"/>
</dbReference>
<dbReference type="EC" id="3.6.1.73" evidence="9"/>
<keyword evidence="8" id="KW-0464">Manganese</keyword>
<accession>A0A318S458</accession>
<evidence type="ECO:0000313" key="14">
    <source>
        <dbReference type="EMBL" id="PYE53325.1"/>
    </source>
</evidence>
<evidence type="ECO:0000256" key="5">
    <source>
        <dbReference type="ARBA" id="ARBA00022801"/>
    </source>
</evidence>
<evidence type="ECO:0000256" key="10">
    <source>
        <dbReference type="ARBA" id="ARBA00048174"/>
    </source>
</evidence>
<name>A0A318S458_9DEIO</name>
<dbReference type="OrthoDB" id="164951at2"/>
<dbReference type="InterPro" id="IPR050299">
    <property type="entry name" value="YjjX_NTPase"/>
</dbReference>
<evidence type="ECO:0000256" key="8">
    <source>
        <dbReference type="ARBA" id="ARBA00023211"/>
    </source>
</evidence>
<dbReference type="EMBL" id="QJSX01000009">
    <property type="protein sequence ID" value="PYE53325.1"/>
    <property type="molecule type" value="Genomic_DNA"/>
</dbReference>
<sequence length="173" mass="18384">MIVVGSQNDAKVRPVREVFVAVSPGVAVAGARVPSGVRAQPIGFEETLIGAQNRARGAARHAGATWGVGLEGGVEFDSEDRCWLFGVVVVVRDHREASARSASLMLPRSVAERVRRGEELGPVMDELVGEVGVKTRGGAVGHFTSGLLVRADVWRQALILALPPILKSELYVP</sequence>
<evidence type="ECO:0000256" key="3">
    <source>
        <dbReference type="ARBA" id="ARBA00022723"/>
    </source>
</evidence>